<protein>
    <submittedName>
        <fullName evidence="1">Uncharacterized protein</fullName>
    </submittedName>
</protein>
<reference evidence="1" key="1">
    <citation type="submission" date="2022-10" db="EMBL/GenBank/DDBJ databases">
        <title>Complete Genome of Trichothecium roseum strain YXFP-22015, a Plant Pathogen Isolated from Citrus.</title>
        <authorList>
            <person name="Wang Y."/>
            <person name="Zhu L."/>
        </authorList>
    </citation>
    <scope>NUCLEOTIDE SEQUENCE</scope>
    <source>
        <strain evidence="1">YXFP-22015</strain>
    </source>
</reference>
<accession>A0ACC0UR13</accession>
<keyword evidence="2" id="KW-1185">Reference proteome</keyword>
<name>A0ACC0UR13_9HYPO</name>
<evidence type="ECO:0000313" key="2">
    <source>
        <dbReference type="Proteomes" id="UP001163324"/>
    </source>
</evidence>
<dbReference type="Proteomes" id="UP001163324">
    <property type="component" value="Chromosome 9"/>
</dbReference>
<comment type="caution">
    <text evidence="1">The sequence shown here is derived from an EMBL/GenBank/DDBJ whole genome shotgun (WGS) entry which is preliminary data.</text>
</comment>
<evidence type="ECO:0000313" key="1">
    <source>
        <dbReference type="EMBL" id="KAI9896561.1"/>
    </source>
</evidence>
<sequence>MYSRNLLRCQRHAPRILRSSVLPETMPATAPLRTALAPAVPAHCGKRTTSRPFHGSPSNLKQKLKLEEKPPTNIADFDVLGGVPAPSTSVDVCMYDGFGLDSGVTIDGGDGALLISGEAFRWRPWEAIGEMRLVNDKGQFELPEEALQVFSTLWPRPDLLILGVGKMNLPLSPKTKDVISGMGLRVEVLDTRNGASQFNLLATERGVQEVAAALIPIGWKEGEGAA</sequence>
<organism evidence="1 2">
    <name type="scientific">Trichothecium roseum</name>
    <dbReference type="NCBI Taxonomy" id="47278"/>
    <lineage>
        <taxon>Eukaryota</taxon>
        <taxon>Fungi</taxon>
        <taxon>Dikarya</taxon>
        <taxon>Ascomycota</taxon>
        <taxon>Pezizomycotina</taxon>
        <taxon>Sordariomycetes</taxon>
        <taxon>Hypocreomycetidae</taxon>
        <taxon>Hypocreales</taxon>
        <taxon>Hypocreales incertae sedis</taxon>
        <taxon>Trichothecium</taxon>
    </lineage>
</organism>
<dbReference type="EMBL" id="CM047948">
    <property type="protein sequence ID" value="KAI9896561.1"/>
    <property type="molecule type" value="Genomic_DNA"/>
</dbReference>
<gene>
    <name evidence="1" type="ORF">N3K66_008733</name>
</gene>
<proteinExistence type="predicted"/>